<evidence type="ECO:0008006" key="6">
    <source>
        <dbReference type="Google" id="ProtNLM"/>
    </source>
</evidence>
<accession>A0A1F6LS54</accession>
<evidence type="ECO:0000256" key="2">
    <source>
        <dbReference type="ARBA" id="ARBA00022729"/>
    </source>
</evidence>
<evidence type="ECO:0000256" key="3">
    <source>
        <dbReference type="RuleBase" id="RU003512"/>
    </source>
</evidence>
<sequence>MKRIFFFSFLILTLGIGCTRVPESSVPMVVTTIVPLTSITQNLLAGVADVKTILPAAAEPHEVVLSTRELQILQDADLILTWGLGLDDWATRATAATESRAPKLVATTYLNLPAGTDDPHAWLSPQRMLQIVSGLEAGLVRQFPDERERIYANTIEYREKMARLNSDFHSLAELPNRDIVTLHDAFNYLALDYNLRIVATIRDLPEDNPSPADIARVITILKKYPNAALFGESEIHPAILETIARDTGRTVYTLDPLEIADAQPDTYLATMEKNLASLQQALRNAQ</sequence>
<dbReference type="GO" id="GO:0030001">
    <property type="term" value="P:metal ion transport"/>
    <property type="evidence" value="ECO:0007669"/>
    <property type="project" value="InterPro"/>
</dbReference>
<dbReference type="Pfam" id="PF01297">
    <property type="entry name" value="ZnuA"/>
    <property type="match status" value="1"/>
</dbReference>
<dbReference type="EMBL" id="MFPV01000019">
    <property type="protein sequence ID" value="OGH62154.1"/>
    <property type="molecule type" value="Genomic_DNA"/>
</dbReference>
<proteinExistence type="inferred from homology"/>
<dbReference type="SUPFAM" id="SSF53807">
    <property type="entry name" value="Helical backbone' metal receptor"/>
    <property type="match status" value="1"/>
</dbReference>
<dbReference type="AlphaFoldDB" id="A0A1F6LS54"/>
<comment type="caution">
    <text evidence="4">The sequence shown here is derived from an EMBL/GenBank/DDBJ whole genome shotgun (WGS) entry which is preliminary data.</text>
</comment>
<protein>
    <recommendedName>
        <fullName evidence="6">Zinc ABC transporter substrate-binding protein</fullName>
    </recommendedName>
</protein>
<dbReference type="InterPro" id="IPR006127">
    <property type="entry name" value="ZnuA-like"/>
</dbReference>
<evidence type="ECO:0000313" key="5">
    <source>
        <dbReference type="Proteomes" id="UP000176329"/>
    </source>
</evidence>
<dbReference type="PANTHER" id="PTHR42953">
    <property type="entry name" value="HIGH-AFFINITY ZINC UPTAKE SYSTEM PROTEIN ZNUA-RELATED"/>
    <property type="match status" value="1"/>
</dbReference>
<dbReference type="Proteomes" id="UP000176329">
    <property type="component" value="Unassembled WGS sequence"/>
</dbReference>
<dbReference type="GO" id="GO:0007155">
    <property type="term" value="P:cell adhesion"/>
    <property type="evidence" value="ECO:0007669"/>
    <property type="project" value="InterPro"/>
</dbReference>
<evidence type="ECO:0000313" key="4">
    <source>
        <dbReference type="EMBL" id="OGH62154.1"/>
    </source>
</evidence>
<dbReference type="GO" id="GO:0046872">
    <property type="term" value="F:metal ion binding"/>
    <property type="evidence" value="ECO:0007669"/>
    <property type="project" value="InterPro"/>
</dbReference>
<comment type="similarity">
    <text evidence="3">Belongs to the bacterial solute-binding protein 9 family.</text>
</comment>
<reference evidence="4 5" key="1">
    <citation type="journal article" date="2016" name="Nat. Commun.">
        <title>Thousands of microbial genomes shed light on interconnected biogeochemical processes in an aquifer system.</title>
        <authorList>
            <person name="Anantharaman K."/>
            <person name="Brown C.T."/>
            <person name="Hug L.A."/>
            <person name="Sharon I."/>
            <person name="Castelle C.J."/>
            <person name="Probst A.J."/>
            <person name="Thomas B.C."/>
            <person name="Singh A."/>
            <person name="Wilkins M.J."/>
            <person name="Karaoz U."/>
            <person name="Brodie E.L."/>
            <person name="Williams K.H."/>
            <person name="Hubbard S.S."/>
            <person name="Banfield J.F."/>
        </authorList>
    </citation>
    <scope>NUCLEOTIDE SEQUENCE [LARGE SCALE GENOMIC DNA]</scope>
</reference>
<dbReference type="PRINTS" id="PR00690">
    <property type="entry name" value="ADHESNFAMILY"/>
</dbReference>
<dbReference type="InterPro" id="IPR006128">
    <property type="entry name" value="Lipoprotein_PsaA-like"/>
</dbReference>
<organism evidence="4 5">
    <name type="scientific">Candidatus Magasanikbacteria bacterium RIFCSPHIGHO2_01_FULL_50_8</name>
    <dbReference type="NCBI Taxonomy" id="1798674"/>
    <lineage>
        <taxon>Bacteria</taxon>
        <taxon>Candidatus Magasanikiibacteriota</taxon>
    </lineage>
</organism>
<keyword evidence="1 3" id="KW-0813">Transport</keyword>
<dbReference type="PROSITE" id="PS51257">
    <property type="entry name" value="PROKAR_LIPOPROTEIN"/>
    <property type="match status" value="1"/>
</dbReference>
<evidence type="ECO:0000256" key="1">
    <source>
        <dbReference type="ARBA" id="ARBA00022448"/>
    </source>
</evidence>
<dbReference type="Gene3D" id="3.40.50.1980">
    <property type="entry name" value="Nitrogenase molybdenum iron protein domain"/>
    <property type="match status" value="2"/>
</dbReference>
<name>A0A1F6LS54_9BACT</name>
<dbReference type="InterPro" id="IPR050492">
    <property type="entry name" value="Bact_metal-bind_prot9"/>
</dbReference>
<gene>
    <name evidence="4" type="ORF">A2848_00285</name>
</gene>
<keyword evidence="2" id="KW-0732">Signal</keyword>